<evidence type="ECO:0000256" key="1">
    <source>
        <dbReference type="ARBA" id="ARBA00023015"/>
    </source>
</evidence>
<evidence type="ECO:0000313" key="5">
    <source>
        <dbReference type="EMBL" id="SFH69082.1"/>
    </source>
</evidence>
<keyword evidence="3" id="KW-0804">Transcription</keyword>
<dbReference type="InterPro" id="IPR002577">
    <property type="entry name" value="HTH_HxlR"/>
</dbReference>
<name>A0A1I3C3K1_SELRU</name>
<keyword evidence="2" id="KW-0238">DNA-binding</keyword>
<feature type="domain" description="HTH hxlR-type" evidence="4">
    <location>
        <begin position="11"/>
        <end position="109"/>
    </location>
</feature>
<organism evidence="5 6">
    <name type="scientific">Selenomonas ruminantium</name>
    <dbReference type="NCBI Taxonomy" id="971"/>
    <lineage>
        <taxon>Bacteria</taxon>
        <taxon>Bacillati</taxon>
        <taxon>Bacillota</taxon>
        <taxon>Negativicutes</taxon>
        <taxon>Selenomonadales</taxon>
        <taxon>Selenomonadaceae</taxon>
        <taxon>Selenomonas</taxon>
    </lineage>
</organism>
<dbReference type="OrthoDB" id="9791143at2"/>
<gene>
    <name evidence="5" type="ORF">SAMN04487861_102129</name>
</gene>
<reference evidence="5 6" key="1">
    <citation type="submission" date="2016-10" db="EMBL/GenBank/DDBJ databases">
        <authorList>
            <person name="de Groot N.N."/>
        </authorList>
    </citation>
    <scope>NUCLEOTIDE SEQUENCE [LARGE SCALE GENOMIC DNA]</scope>
    <source>
        <strain evidence="5 6">Z108</strain>
    </source>
</reference>
<dbReference type="PANTHER" id="PTHR33204">
    <property type="entry name" value="TRANSCRIPTIONAL REGULATOR, MARR FAMILY"/>
    <property type="match status" value="1"/>
</dbReference>
<dbReference type="Pfam" id="PF01638">
    <property type="entry name" value="HxlR"/>
    <property type="match status" value="1"/>
</dbReference>
<proteinExistence type="predicted"/>
<dbReference type="Gene3D" id="1.10.10.10">
    <property type="entry name" value="Winged helix-like DNA-binding domain superfamily/Winged helix DNA-binding domain"/>
    <property type="match status" value="1"/>
</dbReference>
<dbReference type="RefSeq" id="WP_075441857.1">
    <property type="nucleotide sequence ID" value="NZ_FOQK01000002.1"/>
</dbReference>
<dbReference type="Proteomes" id="UP000183639">
    <property type="component" value="Unassembled WGS sequence"/>
</dbReference>
<dbReference type="InterPro" id="IPR036388">
    <property type="entry name" value="WH-like_DNA-bd_sf"/>
</dbReference>
<evidence type="ECO:0000259" key="4">
    <source>
        <dbReference type="PROSITE" id="PS51118"/>
    </source>
</evidence>
<keyword evidence="1" id="KW-0805">Transcription regulation</keyword>
<evidence type="ECO:0000256" key="2">
    <source>
        <dbReference type="ARBA" id="ARBA00023125"/>
    </source>
</evidence>
<dbReference type="EMBL" id="FOQK01000002">
    <property type="protein sequence ID" value="SFH69082.1"/>
    <property type="molecule type" value="Genomic_DNA"/>
</dbReference>
<evidence type="ECO:0000313" key="6">
    <source>
        <dbReference type="Proteomes" id="UP000183639"/>
    </source>
</evidence>
<dbReference type="GO" id="GO:0003677">
    <property type="term" value="F:DNA binding"/>
    <property type="evidence" value="ECO:0007669"/>
    <property type="project" value="UniProtKB-KW"/>
</dbReference>
<sequence>MTKIPSVTPQCPMETALNLLSGKWTLQILWQLSQHPFHFNELQCALITISPKALSQELRRLEQAAIIEREVIPDLPPRTIYSLSATGRTLQPVLKQLCDWGKAYSSRQIDRSI</sequence>
<dbReference type="InterPro" id="IPR011991">
    <property type="entry name" value="ArsR-like_HTH"/>
</dbReference>
<protein>
    <submittedName>
        <fullName evidence="5">Transcriptional regulator, HxlR family</fullName>
    </submittedName>
</protein>
<accession>A0A1I3C3K1</accession>
<dbReference type="CDD" id="cd00090">
    <property type="entry name" value="HTH_ARSR"/>
    <property type="match status" value="1"/>
</dbReference>
<dbReference type="AlphaFoldDB" id="A0A1I3C3K1"/>
<evidence type="ECO:0000256" key="3">
    <source>
        <dbReference type="ARBA" id="ARBA00023163"/>
    </source>
</evidence>
<dbReference type="InterPro" id="IPR036390">
    <property type="entry name" value="WH_DNA-bd_sf"/>
</dbReference>
<dbReference type="PROSITE" id="PS51118">
    <property type="entry name" value="HTH_HXLR"/>
    <property type="match status" value="1"/>
</dbReference>
<dbReference type="PANTHER" id="PTHR33204:SF29">
    <property type="entry name" value="TRANSCRIPTIONAL REGULATOR"/>
    <property type="match status" value="1"/>
</dbReference>
<dbReference type="SUPFAM" id="SSF46785">
    <property type="entry name" value="Winged helix' DNA-binding domain"/>
    <property type="match status" value="1"/>
</dbReference>